<evidence type="ECO:0000313" key="15">
    <source>
        <dbReference type="EMBL" id="PKI54656.1"/>
    </source>
</evidence>
<dbReference type="Gene3D" id="3.40.50.12370">
    <property type="match status" value="1"/>
</dbReference>
<dbReference type="AlphaFoldDB" id="A0A218W2W8"/>
<dbReference type="Pfam" id="PF23256">
    <property type="entry name" value="CHX17_2nd"/>
    <property type="match status" value="1"/>
</dbReference>
<keyword evidence="17" id="KW-1185">Reference proteome</keyword>
<evidence type="ECO:0000313" key="17">
    <source>
        <dbReference type="Proteomes" id="UP000233551"/>
    </source>
</evidence>
<proteinExistence type="inferred from homology"/>
<feature type="transmembrane region" description="Helical" evidence="10">
    <location>
        <begin position="420"/>
        <end position="441"/>
    </location>
</feature>
<dbReference type="EMBL" id="MTKT01005538">
    <property type="protein sequence ID" value="OWM66650.1"/>
    <property type="molecule type" value="Genomic_DNA"/>
</dbReference>
<dbReference type="GO" id="GO:0015297">
    <property type="term" value="F:antiporter activity"/>
    <property type="evidence" value="ECO:0007669"/>
    <property type="project" value="InterPro"/>
</dbReference>
<feature type="transmembrane region" description="Helical" evidence="10">
    <location>
        <begin position="325"/>
        <end position="343"/>
    </location>
</feature>
<evidence type="ECO:0000313" key="14">
    <source>
        <dbReference type="EMBL" id="OWM66650.1"/>
    </source>
</evidence>
<dbReference type="GO" id="GO:0016020">
    <property type="term" value="C:membrane"/>
    <property type="evidence" value="ECO:0007669"/>
    <property type="project" value="UniProtKB-SubCell"/>
</dbReference>
<protein>
    <submittedName>
        <fullName evidence="14">Uncharacterized protein</fullName>
    </submittedName>
</protein>
<dbReference type="Proteomes" id="UP000197138">
    <property type="component" value="Unassembled WGS sequence"/>
</dbReference>
<feature type="transmembrane region" description="Helical" evidence="10">
    <location>
        <begin position="108"/>
        <end position="128"/>
    </location>
</feature>
<feature type="transmembrane region" description="Helical" evidence="10">
    <location>
        <begin position="280"/>
        <end position="305"/>
    </location>
</feature>
<keyword evidence="6 10" id="KW-1133">Transmembrane helix</keyword>
<sequence length="776" mass="85232">MNGSVNITNNSYCVALPPKISSKGIGVPGYLKGHVLQYGLPQLELQMITIFVLTHVCHFILKPFRLPVFVSQLLSGFILGPSILGRHDLVRKFLFPKFNEMGSHAQEISDAMEMFGYTLFLFLIAVKMDMGMLQRVGRKSWAIGVTSLIAPILVATATLTAYSRMHKPAKKDFEELSFISIEQSLTSFPVISCLLSDLKLSNTELGRLALSSSLVSNILGILLVFSTSTTRMAPSRAFRDILLTIIFLLMTVFVLRAAMKWIVRHTPEGRPVKEIYLQGILFLAISSALYSNFAGQTILLGPLLLGLAVPDGPPLGSALVNRLESFFTGILLPVYVTSTVANTDLDVLVLEIKRIPIEAAVIFIVFVAKMVGSILPPLICKMPFNDSLALAAILSCKGVVELGTYRFLHGQEGLADRIYSLAIVSVFISATLTPILVRWLFDSSRKYGGYQTRDVMHLKPDMELPVVTCIHTPDNISSVIGMLGCLSPAAESPIAVNAIHLVKLVGQATPVLISHQQQKRIESKSYSEDMILAFTNYARNNMGAVHVNLFTAISPAKLMHEDVCYIALDKLTSLIILPFHCKWSCVDGELESEDSAVRAMNMAVLQRAPCSAAILVDRGNLGQAATKPHFQVGMFYIGGDDDREALALAKRMARGPGLVLTVVHLCEEEGGRSIRLDEVMEDEVLRDVRENAAGPNVMYKREVVRDGPQSALLIRSMVDEFDLIMVGRRYGMECTQTSGLGDWNEVDELGVLGDLLASADLHTDASLLVVQRQQRH</sequence>
<feature type="transmembrane region" description="Helical" evidence="10">
    <location>
        <begin position="241"/>
        <end position="259"/>
    </location>
</feature>
<keyword evidence="4 10" id="KW-0812">Transmembrane</keyword>
<evidence type="ECO:0000256" key="6">
    <source>
        <dbReference type="ARBA" id="ARBA00022989"/>
    </source>
</evidence>
<evidence type="ECO:0000256" key="1">
    <source>
        <dbReference type="ARBA" id="ARBA00004141"/>
    </source>
</evidence>
<dbReference type="Proteomes" id="UP000233551">
    <property type="component" value="Unassembled WGS sequence"/>
</dbReference>
<accession>A0A218W2W8</accession>
<evidence type="ECO:0000256" key="5">
    <source>
        <dbReference type="ARBA" id="ARBA00022958"/>
    </source>
</evidence>
<gene>
    <name evidence="14" type="ORF">CDL15_Pgr010301</name>
    <name evidence="15" type="ORF">CRG98_024941</name>
</gene>
<dbReference type="InterPro" id="IPR006153">
    <property type="entry name" value="Cation/H_exchanger_TM"/>
</dbReference>
<dbReference type="GO" id="GO:1902600">
    <property type="term" value="P:proton transmembrane transport"/>
    <property type="evidence" value="ECO:0007669"/>
    <property type="project" value="InterPro"/>
</dbReference>
<comment type="subcellular location">
    <subcellularLocation>
        <location evidence="1">Membrane</location>
        <topology evidence="1">Multi-pass membrane protein</topology>
    </subcellularLocation>
</comment>
<evidence type="ECO:0000259" key="13">
    <source>
        <dbReference type="Pfam" id="PF23259"/>
    </source>
</evidence>
<organism evidence="14 16">
    <name type="scientific">Punica granatum</name>
    <name type="common">Pomegranate</name>
    <dbReference type="NCBI Taxonomy" id="22663"/>
    <lineage>
        <taxon>Eukaryota</taxon>
        <taxon>Viridiplantae</taxon>
        <taxon>Streptophyta</taxon>
        <taxon>Embryophyta</taxon>
        <taxon>Tracheophyta</taxon>
        <taxon>Spermatophyta</taxon>
        <taxon>Magnoliopsida</taxon>
        <taxon>eudicotyledons</taxon>
        <taxon>Gunneridae</taxon>
        <taxon>Pentapetalae</taxon>
        <taxon>rosids</taxon>
        <taxon>malvids</taxon>
        <taxon>Myrtales</taxon>
        <taxon>Lythraceae</taxon>
        <taxon>Punica</taxon>
    </lineage>
</organism>
<reference evidence="15 17" key="3">
    <citation type="submission" date="2017-11" db="EMBL/GenBank/DDBJ databases">
        <title>De-novo sequencing of pomegranate (Punica granatum L.) genome.</title>
        <authorList>
            <person name="Akparov Z."/>
            <person name="Amiraslanov A."/>
            <person name="Hajiyeva S."/>
            <person name="Abbasov M."/>
            <person name="Kaur K."/>
            <person name="Hamwieh A."/>
            <person name="Solovyev V."/>
            <person name="Salamov A."/>
            <person name="Braich B."/>
            <person name="Kosarev P."/>
            <person name="Mahmoud A."/>
            <person name="Hajiyev E."/>
            <person name="Babayeva S."/>
            <person name="Izzatullayeva V."/>
            <person name="Mammadov A."/>
            <person name="Mammadov A."/>
            <person name="Sharifova S."/>
            <person name="Ojaghi J."/>
            <person name="Eynullazada K."/>
            <person name="Bayramov B."/>
            <person name="Abdulazimova A."/>
            <person name="Shahmuradov I."/>
        </authorList>
    </citation>
    <scope>NUCLEOTIDE SEQUENCE [LARGE SCALE GENOMIC DNA]</scope>
    <source>
        <strain evidence="15">AG2017</strain>
        <strain evidence="17">cv. AG2017</strain>
        <tissue evidence="15">Leaf</tissue>
    </source>
</reference>
<keyword evidence="8 10" id="KW-0472">Membrane</keyword>
<evidence type="ECO:0000256" key="4">
    <source>
        <dbReference type="ARBA" id="ARBA00022692"/>
    </source>
</evidence>
<dbReference type="InterPro" id="IPR057290">
    <property type="entry name" value="CHX17_C"/>
</dbReference>
<dbReference type="GO" id="GO:0012505">
    <property type="term" value="C:endomembrane system"/>
    <property type="evidence" value="ECO:0007669"/>
    <property type="project" value="TreeGrafter"/>
</dbReference>
<feature type="transmembrane region" description="Helical" evidence="10">
    <location>
        <begin position="355"/>
        <end position="375"/>
    </location>
</feature>
<dbReference type="Gene3D" id="1.20.1530.20">
    <property type="match status" value="1"/>
</dbReference>
<dbReference type="InterPro" id="IPR057291">
    <property type="entry name" value="CHX17_2nd"/>
</dbReference>
<keyword evidence="5" id="KW-0630">Potassium</keyword>
<evidence type="ECO:0000256" key="8">
    <source>
        <dbReference type="ARBA" id="ARBA00023136"/>
    </source>
</evidence>
<dbReference type="PANTHER" id="PTHR32468:SF17">
    <property type="entry name" value="CATION_H(+) ANTIPORTER 4"/>
    <property type="match status" value="1"/>
</dbReference>
<reference evidence="16" key="1">
    <citation type="journal article" date="2017" name="Plant J.">
        <title>The pomegranate (Punica granatum L.) genome and the genomics of punicalagin biosynthesis.</title>
        <authorList>
            <person name="Qin G."/>
            <person name="Xu C."/>
            <person name="Ming R."/>
            <person name="Tang H."/>
            <person name="Guyot R."/>
            <person name="Kramer E.M."/>
            <person name="Hu Y."/>
            <person name="Yi X."/>
            <person name="Qi Y."/>
            <person name="Xu X."/>
            <person name="Gao Z."/>
            <person name="Pan H."/>
            <person name="Jian J."/>
            <person name="Tian Y."/>
            <person name="Yue Z."/>
            <person name="Xu Y."/>
        </authorList>
    </citation>
    <scope>NUCLEOTIDE SEQUENCE [LARGE SCALE GENOMIC DNA]</scope>
    <source>
        <strain evidence="16">cv. Dabenzi</strain>
    </source>
</reference>
<keyword evidence="7" id="KW-0406">Ion transport</keyword>
<comment type="caution">
    <text evidence="14">The sequence shown here is derived from an EMBL/GenBank/DDBJ whole genome shotgun (WGS) entry which is preliminary data.</text>
</comment>
<evidence type="ECO:0000256" key="10">
    <source>
        <dbReference type="SAM" id="Phobius"/>
    </source>
</evidence>
<comment type="similarity">
    <text evidence="9">Belongs to the monovalent cation:proton antiporter 2 (CPA2) transporter (TC 2.A.37) family. CHX (TC 2.A.37.4) subfamily.</text>
</comment>
<dbReference type="EMBL" id="PGOL01001775">
    <property type="protein sequence ID" value="PKI54656.1"/>
    <property type="molecule type" value="Genomic_DNA"/>
</dbReference>
<keyword evidence="2" id="KW-0813">Transport</keyword>
<evidence type="ECO:0000256" key="9">
    <source>
        <dbReference type="ARBA" id="ARBA00038341"/>
    </source>
</evidence>
<feature type="transmembrane region" description="Helical" evidence="10">
    <location>
        <begin position="208"/>
        <end position="229"/>
    </location>
</feature>
<evidence type="ECO:0000313" key="16">
    <source>
        <dbReference type="Proteomes" id="UP000197138"/>
    </source>
</evidence>
<dbReference type="Pfam" id="PF00999">
    <property type="entry name" value="Na_H_Exchanger"/>
    <property type="match status" value="1"/>
</dbReference>
<dbReference type="PANTHER" id="PTHR32468">
    <property type="entry name" value="CATION/H + ANTIPORTER"/>
    <property type="match status" value="1"/>
</dbReference>
<keyword evidence="3" id="KW-0633">Potassium transport</keyword>
<dbReference type="GO" id="GO:0006813">
    <property type="term" value="P:potassium ion transport"/>
    <property type="evidence" value="ECO:0007669"/>
    <property type="project" value="UniProtKB-KW"/>
</dbReference>
<feature type="domain" description="Cation/H(+) antiporter C-terminal" evidence="13">
    <location>
        <begin position="632"/>
        <end position="772"/>
    </location>
</feature>
<feature type="domain" description="Cation/H(+) antiporter central" evidence="12">
    <location>
        <begin position="496"/>
        <end position="624"/>
    </location>
</feature>
<dbReference type="Pfam" id="PF23259">
    <property type="entry name" value="CHX17_C"/>
    <property type="match status" value="1"/>
</dbReference>
<evidence type="ECO:0000256" key="2">
    <source>
        <dbReference type="ARBA" id="ARBA00022448"/>
    </source>
</evidence>
<evidence type="ECO:0000259" key="12">
    <source>
        <dbReference type="Pfam" id="PF23256"/>
    </source>
</evidence>
<dbReference type="InterPro" id="IPR050794">
    <property type="entry name" value="CPA2_transporter"/>
</dbReference>
<dbReference type="GO" id="GO:0006885">
    <property type="term" value="P:regulation of pH"/>
    <property type="evidence" value="ECO:0007669"/>
    <property type="project" value="TreeGrafter"/>
</dbReference>
<evidence type="ECO:0000259" key="11">
    <source>
        <dbReference type="Pfam" id="PF00999"/>
    </source>
</evidence>
<evidence type="ECO:0000256" key="3">
    <source>
        <dbReference type="ARBA" id="ARBA00022538"/>
    </source>
</evidence>
<reference evidence="14" key="2">
    <citation type="submission" date="2017-06" db="EMBL/GenBank/DDBJ databases">
        <title>The pomegranate genome and the genomics of punicalagin biosynthesis.</title>
        <authorList>
            <person name="Xu C."/>
        </authorList>
    </citation>
    <scope>NUCLEOTIDE SEQUENCE [LARGE SCALE GENOMIC DNA]</scope>
    <source>
        <tissue evidence="14">Fresh leaf</tissue>
    </source>
</reference>
<evidence type="ECO:0000256" key="7">
    <source>
        <dbReference type="ARBA" id="ARBA00023065"/>
    </source>
</evidence>
<feature type="domain" description="Cation/H+ exchanger transmembrane" evidence="11">
    <location>
        <begin position="53"/>
        <end position="440"/>
    </location>
</feature>
<dbReference type="InterPro" id="IPR038770">
    <property type="entry name" value="Na+/solute_symporter_sf"/>
</dbReference>
<feature type="transmembrane region" description="Helical" evidence="10">
    <location>
        <begin position="140"/>
        <end position="162"/>
    </location>
</feature>
<name>A0A218W2W8_PUNGR</name>